<dbReference type="InterPro" id="IPR053242">
    <property type="entry name" value="PAM2-like_domain"/>
</dbReference>
<evidence type="ECO:0000256" key="5">
    <source>
        <dbReference type="SAM" id="MobiDB-lite"/>
    </source>
</evidence>
<feature type="domain" description="CUE" evidence="8">
    <location>
        <begin position="203"/>
        <end position="247"/>
    </location>
</feature>
<dbReference type="Pfam" id="PF01713">
    <property type="entry name" value="Smr"/>
    <property type="match status" value="1"/>
</dbReference>
<dbReference type="Gene3D" id="3.30.1370.210">
    <property type="match status" value="1"/>
</dbReference>
<dbReference type="SUPFAM" id="SSF160443">
    <property type="entry name" value="SMR domain-like"/>
    <property type="match status" value="1"/>
</dbReference>
<keyword evidence="10" id="KW-1185">Reference proteome</keyword>
<evidence type="ECO:0000256" key="3">
    <source>
        <dbReference type="ARBA" id="ARBA00022833"/>
    </source>
</evidence>
<dbReference type="InterPro" id="IPR013899">
    <property type="entry name" value="DUF1771"/>
</dbReference>
<dbReference type="PROSITE" id="PS51140">
    <property type="entry name" value="CUE"/>
    <property type="match status" value="1"/>
</dbReference>
<feature type="zinc finger region" description="C3H1-type" evidence="4">
    <location>
        <begin position="278"/>
        <end position="305"/>
    </location>
</feature>
<keyword evidence="1 4" id="KW-0479">Metal-binding</keyword>
<evidence type="ECO:0000313" key="10">
    <source>
        <dbReference type="Proteomes" id="UP001476247"/>
    </source>
</evidence>
<dbReference type="SMART" id="SM01162">
    <property type="entry name" value="DUF1771"/>
    <property type="match status" value="1"/>
</dbReference>
<dbReference type="Gene3D" id="3.30.1370.110">
    <property type="match status" value="1"/>
</dbReference>
<dbReference type="SUPFAM" id="SSF90229">
    <property type="entry name" value="CCCH zinc finger"/>
    <property type="match status" value="1"/>
</dbReference>
<keyword evidence="2 4" id="KW-0863">Zinc-finger</keyword>
<proteinExistence type="predicted"/>
<name>A0ABP9YF70_9FUNG</name>
<feature type="compositionally biased region" description="Gly residues" evidence="5">
    <location>
        <begin position="128"/>
        <end position="140"/>
    </location>
</feature>
<evidence type="ECO:0000256" key="2">
    <source>
        <dbReference type="ARBA" id="ARBA00022771"/>
    </source>
</evidence>
<comment type="caution">
    <text evidence="9">The sequence shown here is derived from an EMBL/GenBank/DDBJ whole genome shotgun (WGS) entry which is preliminary data.</text>
</comment>
<feature type="compositionally biased region" description="Polar residues" evidence="5">
    <location>
        <begin position="144"/>
        <end position="154"/>
    </location>
</feature>
<dbReference type="CDD" id="cd14279">
    <property type="entry name" value="CUE"/>
    <property type="match status" value="1"/>
</dbReference>
<dbReference type="Proteomes" id="UP001476247">
    <property type="component" value="Unassembled WGS sequence"/>
</dbReference>
<evidence type="ECO:0000256" key="1">
    <source>
        <dbReference type="ARBA" id="ARBA00022723"/>
    </source>
</evidence>
<evidence type="ECO:0000313" key="9">
    <source>
        <dbReference type="EMBL" id="GAA5805605.1"/>
    </source>
</evidence>
<dbReference type="Pfam" id="PF08590">
    <property type="entry name" value="DUF1771"/>
    <property type="match status" value="1"/>
</dbReference>
<feature type="region of interest" description="Disordered" evidence="5">
    <location>
        <begin position="330"/>
        <end position="350"/>
    </location>
</feature>
<dbReference type="InterPro" id="IPR002625">
    <property type="entry name" value="Smr_dom"/>
</dbReference>
<evidence type="ECO:0000256" key="4">
    <source>
        <dbReference type="PROSITE-ProRule" id="PRU00723"/>
    </source>
</evidence>
<dbReference type="PANTHER" id="PTHR46651:SF1">
    <property type="entry name" value="SMALL MUTS RELATED FAMILY PROTEIN"/>
    <property type="match status" value="1"/>
</dbReference>
<evidence type="ECO:0000259" key="8">
    <source>
        <dbReference type="PROSITE" id="PS51140"/>
    </source>
</evidence>
<dbReference type="Pfam" id="PF18345">
    <property type="entry name" value="zf_CCCH_4"/>
    <property type="match status" value="1"/>
</dbReference>
<dbReference type="InterPro" id="IPR036063">
    <property type="entry name" value="Smr_dom_sf"/>
</dbReference>
<dbReference type="SMART" id="SM00356">
    <property type="entry name" value="ZnF_C3H1"/>
    <property type="match status" value="2"/>
</dbReference>
<dbReference type="InterPro" id="IPR003892">
    <property type="entry name" value="CUE"/>
</dbReference>
<sequence length="592" mass="67266">MNQHKWSTDTFKVFEKPKMKDSFVTASNNSPFNLTAKSFIPTNSSQFDPFQPLPETKSEEEDLEDDMTDLSQHLISSHLLDEDEEEKEQVGHVPIVWDTQKEWKPSNNKIQDIWTQDETEHTNFENFNGGGGGGGGGGGEDNQCENYSHGENYSLSDDQEFDPTLQFYHGSLYDSHTIQDMNRLSLDVTNPSLEETEAENVGEDMSTLQMMQTIFSDLSDDQLMETLARHDYDVDRAIESLLTKETTVEPAPTVKKRQVCRHFLAGECYRKDCWFVHDLQEKICKFWLQGTCLKGDSCEFSHKIDVQEVANKIIVPQLVFKKEEAHQHHQFTQGDYPQLSSNQASKPYKPTDVNQQVVEDEFPSLASASKIKKPSQSLIKGGSIINFAAAAKKKGSPKSNIQPKKAAVRRTGYHNTQKLTQPVHIPWLDTGSALNSVYMKEREQAIEYGMLRNRFFSRATDYYLKGDGAKAKLYSMEAKKYNRLMQEMHTEASKRIFESRSQHEAFIDLHGLHEDEAIEIIDQRLKDMKAKYSGIIYIVTGTGHHSGANGLSKKQSKLKPSVYNYLKKENYRFAETNIAGDSKGGVFAVDLS</sequence>
<dbReference type="PANTHER" id="PTHR46651">
    <property type="entry name" value="POLYADENYLATE-BINDING PROTEIN-INTERACTING PROTEIN 7"/>
    <property type="match status" value="1"/>
</dbReference>
<feature type="domain" description="C3H1-type" evidence="6">
    <location>
        <begin position="278"/>
        <end position="305"/>
    </location>
</feature>
<evidence type="ECO:0000259" key="6">
    <source>
        <dbReference type="PROSITE" id="PS50103"/>
    </source>
</evidence>
<dbReference type="SMART" id="SM00463">
    <property type="entry name" value="SMR"/>
    <property type="match status" value="1"/>
</dbReference>
<dbReference type="PROSITE" id="PS50828">
    <property type="entry name" value="SMR"/>
    <property type="match status" value="1"/>
</dbReference>
<gene>
    <name evidence="9" type="ORF">HPULCUR_011125</name>
</gene>
<feature type="region of interest" description="Disordered" evidence="5">
    <location>
        <begin position="43"/>
        <end position="62"/>
    </location>
</feature>
<evidence type="ECO:0000259" key="7">
    <source>
        <dbReference type="PROSITE" id="PS50828"/>
    </source>
</evidence>
<feature type="compositionally biased region" description="Polar residues" evidence="5">
    <location>
        <begin position="330"/>
        <end position="345"/>
    </location>
</feature>
<dbReference type="Pfam" id="PF02845">
    <property type="entry name" value="CUE"/>
    <property type="match status" value="1"/>
</dbReference>
<protein>
    <submittedName>
        <fullName evidence="9">Uncharacterized protein</fullName>
    </submittedName>
</protein>
<dbReference type="EMBL" id="BAABUJ010000048">
    <property type="protein sequence ID" value="GAA5805605.1"/>
    <property type="molecule type" value="Genomic_DNA"/>
</dbReference>
<keyword evidence="3 4" id="KW-0862">Zinc</keyword>
<feature type="region of interest" description="Disordered" evidence="5">
    <location>
        <begin position="122"/>
        <end position="154"/>
    </location>
</feature>
<organism evidence="9 10">
    <name type="scientific">Helicostylum pulchrum</name>
    <dbReference type="NCBI Taxonomy" id="562976"/>
    <lineage>
        <taxon>Eukaryota</taxon>
        <taxon>Fungi</taxon>
        <taxon>Fungi incertae sedis</taxon>
        <taxon>Mucoromycota</taxon>
        <taxon>Mucoromycotina</taxon>
        <taxon>Mucoromycetes</taxon>
        <taxon>Mucorales</taxon>
        <taxon>Mucorineae</taxon>
        <taxon>Mucoraceae</taxon>
        <taxon>Helicostylum</taxon>
    </lineage>
</organism>
<dbReference type="InterPro" id="IPR036855">
    <property type="entry name" value="Znf_CCCH_sf"/>
</dbReference>
<feature type="domain" description="Smr" evidence="7">
    <location>
        <begin position="507"/>
        <end position="592"/>
    </location>
</feature>
<accession>A0ABP9YF70</accession>
<dbReference type="InterPro" id="IPR000571">
    <property type="entry name" value="Znf_CCCH"/>
</dbReference>
<dbReference type="PROSITE" id="PS50103">
    <property type="entry name" value="ZF_C3H1"/>
    <property type="match status" value="1"/>
</dbReference>
<reference evidence="9 10" key="1">
    <citation type="submission" date="2024-04" db="EMBL/GenBank/DDBJ databases">
        <title>genome sequences of Mucor flavus KT1a and Helicostylum pulchrum KT1b strains isolation_sourced from the surface of a dry-aged beef.</title>
        <authorList>
            <person name="Toyotome T."/>
            <person name="Hosono M."/>
            <person name="Torimaru M."/>
            <person name="Fukuda K."/>
            <person name="Mikami N."/>
        </authorList>
    </citation>
    <scope>NUCLEOTIDE SEQUENCE [LARGE SCALE GENOMIC DNA]</scope>
    <source>
        <strain evidence="9 10">KT1b</strain>
    </source>
</reference>